<organism evidence="2 3">
    <name type="scientific">Sarocladium strictum</name>
    <name type="common">Black bundle disease fungus</name>
    <name type="synonym">Acremonium strictum</name>
    <dbReference type="NCBI Taxonomy" id="5046"/>
    <lineage>
        <taxon>Eukaryota</taxon>
        <taxon>Fungi</taxon>
        <taxon>Dikarya</taxon>
        <taxon>Ascomycota</taxon>
        <taxon>Pezizomycotina</taxon>
        <taxon>Sordariomycetes</taxon>
        <taxon>Hypocreomycetidae</taxon>
        <taxon>Hypocreales</taxon>
        <taxon>Sarocladiaceae</taxon>
        <taxon>Sarocladium</taxon>
    </lineage>
</organism>
<evidence type="ECO:0000256" key="1">
    <source>
        <dbReference type="SAM" id="MobiDB-lite"/>
    </source>
</evidence>
<feature type="compositionally biased region" description="Polar residues" evidence="1">
    <location>
        <begin position="21"/>
        <end position="35"/>
    </location>
</feature>
<proteinExistence type="predicted"/>
<feature type="compositionally biased region" description="Basic and acidic residues" evidence="1">
    <location>
        <begin position="111"/>
        <end position="126"/>
    </location>
</feature>
<accession>A0AA39GS77</accession>
<evidence type="ECO:0000313" key="2">
    <source>
        <dbReference type="EMBL" id="KAK0392618.1"/>
    </source>
</evidence>
<evidence type="ECO:0000313" key="3">
    <source>
        <dbReference type="Proteomes" id="UP001175261"/>
    </source>
</evidence>
<reference evidence="2" key="1">
    <citation type="submission" date="2022-10" db="EMBL/GenBank/DDBJ databases">
        <title>Determination and structural analysis of whole genome sequence of Sarocladium strictum F4-1.</title>
        <authorList>
            <person name="Hu L."/>
            <person name="Jiang Y."/>
        </authorList>
    </citation>
    <scope>NUCLEOTIDE SEQUENCE</scope>
    <source>
        <strain evidence="2">F4-1</strain>
    </source>
</reference>
<dbReference type="EMBL" id="JAPDFR010000001">
    <property type="protein sequence ID" value="KAK0392618.1"/>
    <property type="molecule type" value="Genomic_DNA"/>
</dbReference>
<feature type="compositionally biased region" description="Basic and acidic residues" evidence="1">
    <location>
        <begin position="63"/>
        <end position="77"/>
    </location>
</feature>
<dbReference type="Proteomes" id="UP001175261">
    <property type="component" value="Unassembled WGS sequence"/>
</dbReference>
<dbReference type="AlphaFoldDB" id="A0AA39GS77"/>
<feature type="region of interest" description="Disordered" evidence="1">
    <location>
        <begin position="1"/>
        <end position="126"/>
    </location>
</feature>
<keyword evidence="3" id="KW-1185">Reference proteome</keyword>
<name>A0AA39GS77_SARSR</name>
<comment type="caution">
    <text evidence="2">The sequence shown here is derived from an EMBL/GenBank/DDBJ whole genome shotgun (WGS) entry which is preliminary data.</text>
</comment>
<sequence>MGNICGKQDDPFAQPGRRVGTSPSSNAQGSSNNKTVPVPKKKVGGPGRTLGGSSQEASSASADDARRRAAEAAEARAKGSGKPAGKLQTQLNAQKKQNRSDTLKEASSQEQRSRDADEAAKTRNWD</sequence>
<protein>
    <submittedName>
        <fullName evidence="2">Uncharacterized protein</fullName>
    </submittedName>
</protein>
<gene>
    <name evidence="2" type="ORF">NLU13_2113</name>
</gene>